<organism evidence="1 2">
    <name type="scientific">Chryseobacterium piperi</name>
    <dbReference type="NCBI Taxonomy" id="558152"/>
    <lineage>
        <taxon>Bacteria</taxon>
        <taxon>Pseudomonadati</taxon>
        <taxon>Bacteroidota</taxon>
        <taxon>Flavobacteriia</taxon>
        <taxon>Flavobacteriales</taxon>
        <taxon>Weeksellaceae</taxon>
        <taxon>Chryseobacterium group</taxon>
        <taxon>Chryseobacterium</taxon>
    </lineage>
</organism>
<comment type="caution">
    <text evidence="1">The sequence shown here is derived from an EMBL/GenBank/DDBJ whole genome shotgun (WGS) entry which is preliminary data.</text>
</comment>
<dbReference type="InterPro" id="IPR036291">
    <property type="entry name" value="NAD(P)-bd_dom_sf"/>
</dbReference>
<dbReference type="EMBL" id="JPRJ01000051">
    <property type="protein sequence ID" value="KFF16210.1"/>
    <property type="molecule type" value="Genomic_DNA"/>
</dbReference>
<evidence type="ECO:0008006" key="3">
    <source>
        <dbReference type="Google" id="ProtNLM"/>
    </source>
</evidence>
<dbReference type="KEGG" id="cpip:CJF12_06070"/>
<protein>
    <recommendedName>
        <fullName evidence="3">RCK N-terminal domain-containing protein</fullName>
    </recommendedName>
</protein>
<dbReference type="Gene3D" id="3.40.50.720">
    <property type="entry name" value="NAD(P)-binding Rossmann-like Domain"/>
    <property type="match status" value="1"/>
</dbReference>
<reference evidence="1 2" key="1">
    <citation type="submission" date="2014-07" db="EMBL/GenBank/DDBJ databases">
        <title>Genome of Chryseobacterium piperi CTM.</title>
        <authorList>
            <person name="Pipes S.E."/>
            <person name="Stropko S.J."/>
            <person name="Newman J.D."/>
        </authorList>
    </citation>
    <scope>NUCLEOTIDE SEQUENCE [LARGE SCALE GENOMIC DNA]</scope>
    <source>
        <strain evidence="1 2">CTM</strain>
    </source>
</reference>
<sequence length="261" mass="29692">MKKAGIIGCGWLGSRIAEVLSKHFEMYTTITNPDKIEQLESKGFHPRLANFPDYLLTEKHAQWDVINKLDILIITIPLSGKSCCVSSLYNRIQNLLSFIGEFNGQLFLMSSTGVYPDLSKEFSEEDMPSDRISGERMIKAKYPQVNVLRLAGLMGDDRFLSKYKVSNLNFFVNHIHYMDVCSVIKKMIEKQVHSKVYNVVAPIHPVKSEVISIQKNVPHSEELNAEGKIILSSRLISELNFTFIHADPRYFHQLSSTEGHS</sequence>
<dbReference type="STRING" id="558152.IQ37_17955"/>
<dbReference type="OrthoDB" id="751203at2"/>
<name>A0A086AHP6_9FLAO</name>
<accession>A0A086AHP6</accession>
<dbReference type="eggNOG" id="COG0451">
    <property type="taxonomic scope" value="Bacteria"/>
</dbReference>
<evidence type="ECO:0000313" key="2">
    <source>
        <dbReference type="Proteomes" id="UP000028709"/>
    </source>
</evidence>
<dbReference type="RefSeq" id="WP_034687568.1">
    <property type="nucleotide sequence ID" value="NZ_CP023049.2"/>
</dbReference>
<evidence type="ECO:0000313" key="1">
    <source>
        <dbReference type="EMBL" id="KFF16210.1"/>
    </source>
</evidence>
<keyword evidence="2" id="KW-1185">Reference proteome</keyword>
<dbReference type="SUPFAM" id="SSF51735">
    <property type="entry name" value="NAD(P)-binding Rossmann-fold domains"/>
    <property type="match status" value="1"/>
</dbReference>
<dbReference type="Proteomes" id="UP000028709">
    <property type="component" value="Unassembled WGS sequence"/>
</dbReference>
<gene>
    <name evidence="1" type="ORF">IQ37_17955</name>
</gene>
<proteinExistence type="predicted"/>
<dbReference type="AlphaFoldDB" id="A0A086AHP6"/>